<sequence length="67" mass="7647">MPGMMQSIRSGRGVVCPCCDEWTATRAAEKRQWMREADDERVEYEYMLKRAAVADVIDSLEIGFGDD</sequence>
<protein>
    <submittedName>
        <fullName evidence="1">Uncharacterized protein</fullName>
    </submittedName>
</protein>
<accession>A0A286MQB2</accession>
<keyword evidence="2" id="KW-1185">Reference proteome</keyword>
<dbReference type="EMBL" id="MF324910">
    <property type="protein sequence ID" value="ASW31437.1"/>
    <property type="molecule type" value="Genomic_DNA"/>
</dbReference>
<dbReference type="RefSeq" id="YP_010012972.1">
    <property type="nucleotide sequence ID" value="NC_053508.1"/>
</dbReference>
<organism evidence="1 2">
    <name type="scientific">Mycobacterium phage GuuelaD</name>
    <dbReference type="NCBI Taxonomy" id="2015819"/>
    <lineage>
        <taxon>Viruses</taxon>
        <taxon>Duplodnaviria</taxon>
        <taxon>Heunggongvirae</taxon>
        <taxon>Uroviricota</taxon>
        <taxon>Caudoviricetes</taxon>
        <taxon>Vilmaviridae</taxon>
        <taxon>Lclasvirinae</taxon>
        <taxon>Faithunavirus</taxon>
        <taxon>Faithunavirus guuelaD</taxon>
    </lineage>
</organism>
<gene>
    <name evidence="1" type="primary">3</name>
    <name evidence="1" type="ORF">SEA_GUUELAD_3</name>
</gene>
<reference evidence="1 2" key="1">
    <citation type="submission" date="2017-06" db="EMBL/GenBank/DDBJ databases">
        <authorList>
            <person name="Apiz-Saab J."/>
            <person name="Gonzalez-Montes K.M."/>
            <person name="Diaz-Perez J."/>
            <person name="Fuentes-Cruz G.A."/>
            <person name="Fuster-Rivera J.M."/>
            <person name="Gonzalez-Espada L.V."/>
            <person name="Gonzalez-Perez P.D."/>
            <person name="Hernandez-Morales C.S."/>
            <person name="Hernandez-Rivera R."/>
            <person name="Herrera-DelValle R.J."/>
            <person name="Jaramillo-Criado J.A."/>
            <person name="Lama-Diaz J.M."/>
            <person name="Llavona-Feo P.M."/>
            <person name="Medina-Barreto M.A."/>
            <person name="Melendez-Ortiz M.Y."/>
            <person name="Melendez-Rivera C.M."/>
            <person name="Mercado-Andino A.K."/>
            <person name="Mercado-Delgado A.J."/>
            <person name="Ortiz-DeArmas J.I."/>
            <person name="Ortiz-Ortiz C.P."/>
            <person name="Quesada-Gordillo A.M."/>
            <person name="Fernandez-Martinez M."/>
            <person name="Vazquez E."/>
            <person name="Rubin M.R."/>
            <person name="Stoner T.H."/>
            <person name="Garlena R.A."/>
            <person name="Russell D.A."/>
            <person name="Pope W.H."/>
            <person name="Jacobs-Sera D."/>
            <person name="Hatfull G.F."/>
        </authorList>
    </citation>
    <scope>NUCLEOTIDE SEQUENCE [LARGE SCALE GENOMIC DNA]</scope>
</reference>
<dbReference type="Proteomes" id="UP000225984">
    <property type="component" value="Segment"/>
</dbReference>
<evidence type="ECO:0000313" key="2">
    <source>
        <dbReference type="Proteomes" id="UP000225984"/>
    </source>
</evidence>
<dbReference type="KEGG" id="vg:63209532"/>
<proteinExistence type="predicted"/>
<dbReference type="GeneID" id="63209532"/>
<evidence type="ECO:0000313" key="1">
    <source>
        <dbReference type="EMBL" id="ASW31437.1"/>
    </source>
</evidence>
<name>A0A286MQB2_9CAUD</name>